<evidence type="ECO:0000313" key="2">
    <source>
        <dbReference type="Proteomes" id="UP000199352"/>
    </source>
</evidence>
<dbReference type="OrthoDB" id="3405030at2"/>
<dbReference type="Proteomes" id="UP000199352">
    <property type="component" value="Unassembled WGS sequence"/>
</dbReference>
<proteinExistence type="predicted"/>
<organism evidence="1 2">
    <name type="scientific">Lentzea xinjiangensis</name>
    <dbReference type="NCBI Taxonomy" id="402600"/>
    <lineage>
        <taxon>Bacteria</taxon>
        <taxon>Bacillati</taxon>
        <taxon>Actinomycetota</taxon>
        <taxon>Actinomycetes</taxon>
        <taxon>Pseudonocardiales</taxon>
        <taxon>Pseudonocardiaceae</taxon>
        <taxon>Lentzea</taxon>
    </lineage>
</organism>
<dbReference type="RefSeq" id="WP_089959378.1">
    <property type="nucleotide sequence ID" value="NZ_FOFR01000024.1"/>
</dbReference>
<keyword evidence="2" id="KW-1185">Reference proteome</keyword>
<dbReference type="EMBL" id="FOFR01000024">
    <property type="protein sequence ID" value="SES16501.1"/>
    <property type="molecule type" value="Genomic_DNA"/>
</dbReference>
<protein>
    <submittedName>
        <fullName evidence="1">Uncharacterized protein</fullName>
    </submittedName>
</protein>
<dbReference type="AlphaFoldDB" id="A0A1H9V4M9"/>
<evidence type="ECO:0000313" key="1">
    <source>
        <dbReference type="EMBL" id="SES16501.1"/>
    </source>
</evidence>
<gene>
    <name evidence="1" type="ORF">SAMN05216188_12429</name>
</gene>
<name>A0A1H9V4M9_9PSEU</name>
<reference evidence="2" key="1">
    <citation type="submission" date="2016-10" db="EMBL/GenBank/DDBJ databases">
        <authorList>
            <person name="Varghese N."/>
            <person name="Submissions S."/>
        </authorList>
    </citation>
    <scope>NUCLEOTIDE SEQUENCE [LARGE SCALE GENOMIC DNA]</scope>
    <source>
        <strain evidence="2">CGMCC 4.3525</strain>
    </source>
</reference>
<sequence>MGVDVLLMSVEQKGTSPKRRQVRPVEMVLDPLDRFSRLCATSRRPMLGRVDPCRTLVLTRADMPQFISELEAELTEHDDRETRDLLDQVLGLARRCQARDAHELHLDGD</sequence>
<accession>A0A1H9V4M9</accession>